<sequence>MAIKQRNALTTEATISVNGVDAVYFNSNIQDETQGTSITININNPEVFYACDEGRTELVELFNETLDKAKPKDSQE</sequence>
<comment type="caution">
    <text evidence="1">The sequence shown here is derived from an EMBL/GenBank/DDBJ whole genome shotgun (WGS) entry which is preliminary data.</text>
</comment>
<dbReference type="RefSeq" id="WP_139918079.1">
    <property type="nucleotide sequence ID" value="NZ_JAOWLT010000006.1"/>
</dbReference>
<proteinExistence type="predicted"/>
<reference evidence="1" key="1">
    <citation type="submission" date="2022-10" db="EMBL/GenBank/DDBJ databases">
        <authorList>
            <person name="Turner M.S."/>
            <person name="Huang W."/>
        </authorList>
    </citation>
    <scope>NUCLEOTIDE SEQUENCE</scope>
    <source>
        <strain evidence="1">54</strain>
    </source>
</reference>
<name>A0AAP4DUS2_9LACT</name>
<dbReference type="AlphaFoldDB" id="A0AAP4DUS2"/>
<gene>
    <name evidence="1" type="ORF">OGZ50_10575</name>
</gene>
<dbReference type="Proteomes" id="UP001152598">
    <property type="component" value="Unassembled WGS sequence"/>
</dbReference>
<protein>
    <submittedName>
        <fullName evidence="1">Uncharacterized protein</fullName>
    </submittedName>
</protein>
<dbReference type="EMBL" id="JAOWLV010000006">
    <property type="protein sequence ID" value="MDG4977177.1"/>
    <property type="molecule type" value="Genomic_DNA"/>
</dbReference>
<evidence type="ECO:0000313" key="2">
    <source>
        <dbReference type="Proteomes" id="UP001152598"/>
    </source>
</evidence>
<reference evidence="1" key="2">
    <citation type="journal article" date="2023" name="Food Microbiol.">
        <title>Evaluation of the fermentation potential of lactic acid bacteria isolated from herbs, fruits and vegetables as starter cultures in nut-based milk alternatives.</title>
        <authorList>
            <person name="Huang W."/>
            <person name="Dong A."/>
            <person name="Pham H.T."/>
            <person name="Zhou C."/>
            <person name="Huo Z."/>
            <person name="Watjen A.P."/>
            <person name="Prakash S."/>
            <person name="Bang-Berthelsen C.H."/>
            <person name="Turner M.S."/>
        </authorList>
    </citation>
    <scope>NUCLEOTIDE SEQUENCE</scope>
    <source>
        <strain evidence="1">54</strain>
    </source>
</reference>
<evidence type="ECO:0000313" key="1">
    <source>
        <dbReference type="EMBL" id="MDG4977177.1"/>
    </source>
</evidence>
<organism evidence="1 2">
    <name type="scientific">Lactococcus lactis</name>
    <dbReference type="NCBI Taxonomy" id="1358"/>
    <lineage>
        <taxon>Bacteria</taxon>
        <taxon>Bacillati</taxon>
        <taxon>Bacillota</taxon>
        <taxon>Bacilli</taxon>
        <taxon>Lactobacillales</taxon>
        <taxon>Streptococcaceae</taxon>
        <taxon>Lactococcus</taxon>
    </lineage>
</organism>
<accession>A0AAP4DUS2</accession>